<accession>A0A6C0CQJ7</accession>
<dbReference type="SUPFAM" id="SSF53300">
    <property type="entry name" value="vWA-like"/>
    <property type="match status" value="1"/>
</dbReference>
<dbReference type="EMBL" id="MN739468">
    <property type="protein sequence ID" value="QHT06412.1"/>
    <property type="molecule type" value="Genomic_DNA"/>
</dbReference>
<organism evidence="3">
    <name type="scientific">viral metagenome</name>
    <dbReference type="NCBI Taxonomy" id="1070528"/>
    <lineage>
        <taxon>unclassified sequences</taxon>
        <taxon>metagenomes</taxon>
        <taxon>organismal metagenomes</taxon>
    </lineage>
</organism>
<evidence type="ECO:0000256" key="1">
    <source>
        <dbReference type="SAM" id="MobiDB-lite"/>
    </source>
</evidence>
<protein>
    <recommendedName>
        <fullName evidence="2">VWFA domain-containing protein</fullName>
    </recommendedName>
</protein>
<reference evidence="3" key="1">
    <citation type="journal article" date="2020" name="Nature">
        <title>Giant virus diversity and host interactions through global metagenomics.</title>
        <authorList>
            <person name="Schulz F."/>
            <person name="Roux S."/>
            <person name="Paez-Espino D."/>
            <person name="Jungbluth S."/>
            <person name="Walsh D.A."/>
            <person name="Denef V.J."/>
            <person name="McMahon K.D."/>
            <person name="Konstantinidis K.T."/>
            <person name="Eloe-Fadrosh E.A."/>
            <person name="Kyrpides N.C."/>
            <person name="Woyke T."/>
        </authorList>
    </citation>
    <scope>NUCLEOTIDE SEQUENCE</scope>
    <source>
        <strain evidence="3">GVMAG-M-3300021425-30</strain>
    </source>
</reference>
<sequence>MENYRLKNASDISSDEDNFEILKCNITGECQYEDVQWTLICDRSGSMYGDKFNCLLYTMVKMLEYFLEDSIKRNNTHIIHIIAFDNEIAELKIKINKETKLESFKEEIKKILTPKGMTDIGLALNTLNKTKYEENVSMHNVIFMSDGEVTVGVSNAEKLKEKLEIKLNNITAGTPAILGYGVQHDIDCMEKLSSVPNGEYHCIESTEGAGVVYGEVMHSCLNGYCRNTELILEGGQVYDFKSNIWVDKLSIGRLLFNKPITWTIKRDHIDKEVVAKLIGESITGEKKEILISMVSEPEKGEVNREVERYRLRYLTQKLLAETRQLIEEGRQSMWRGPPNAQPAISRLKRQNAGKLSLFKPDSDDENDILSPPPIKRQRAWPNNEDDGEVESSSSGSSSPERNMVIKTPKEKMIERLEDHMKMLKEYIETNGDDTGFVTVLCDDTYVAICSLRAHNGRHFIVARQVSQGNQRAYMASDMSDMQVEDFDNIISPHQMLRSHTTPYASQQVVKTIRAVSDNVL</sequence>
<evidence type="ECO:0000259" key="2">
    <source>
        <dbReference type="PROSITE" id="PS50234"/>
    </source>
</evidence>
<dbReference type="Pfam" id="PF00092">
    <property type="entry name" value="VWA"/>
    <property type="match status" value="1"/>
</dbReference>
<dbReference type="Gene3D" id="3.40.50.410">
    <property type="entry name" value="von Willebrand factor, type A domain"/>
    <property type="match status" value="1"/>
</dbReference>
<dbReference type="InterPro" id="IPR036465">
    <property type="entry name" value="vWFA_dom_sf"/>
</dbReference>
<evidence type="ECO:0000313" key="3">
    <source>
        <dbReference type="EMBL" id="QHT06412.1"/>
    </source>
</evidence>
<dbReference type="PROSITE" id="PS50234">
    <property type="entry name" value="VWFA"/>
    <property type="match status" value="1"/>
</dbReference>
<dbReference type="AlphaFoldDB" id="A0A6C0CQJ7"/>
<name>A0A6C0CQJ7_9ZZZZ</name>
<feature type="region of interest" description="Disordered" evidence="1">
    <location>
        <begin position="356"/>
        <end position="408"/>
    </location>
</feature>
<proteinExistence type="predicted"/>
<dbReference type="InterPro" id="IPR002035">
    <property type="entry name" value="VWF_A"/>
</dbReference>
<feature type="domain" description="VWFA" evidence="2">
    <location>
        <begin position="36"/>
        <end position="221"/>
    </location>
</feature>